<protein>
    <submittedName>
        <fullName evidence="4">T9SS C-terminal target domain-containing protein</fullName>
    </submittedName>
</protein>
<evidence type="ECO:0000256" key="2">
    <source>
        <dbReference type="SAM" id="SignalP"/>
    </source>
</evidence>
<feature type="signal peptide" evidence="2">
    <location>
        <begin position="1"/>
        <end position="19"/>
    </location>
</feature>
<keyword evidence="5" id="KW-1185">Reference proteome</keyword>
<reference evidence="4 5" key="1">
    <citation type="submission" date="2018-05" db="EMBL/GenBank/DDBJ databases">
        <title>Polaribacter aquimarinus sp. nov., isolated from sediment in a sediment of sea.</title>
        <authorList>
            <person name="Lu D."/>
        </authorList>
    </citation>
    <scope>NUCLEOTIDE SEQUENCE [LARGE SCALE GENOMIC DNA]</scope>
    <source>
        <strain evidence="4 5">ZY113</strain>
    </source>
</reference>
<proteinExistence type="predicted"/>
<dbReference type="Proteomes" id="UP000245670">
    <property type="component" value="Unassembled WGS sequence"/>
</dbReference>
<sequence length="106" mass="11987">MIKRILFILFLSITSLSFSQEKSIDALSAAPNPFTNTTKISFISSSTSNVFFTVRNVLGKTVFKKRIKVKGGKNSIPFFKKDLPSGIYIYSIQDKKSNISKRFVIR</sequence>
<evidence type="ECO:0000259" key="3">
    <source>
        <dbReference type="Pfam" id="PF18962"/>
    </source>
</evidence>
<accession>A0A2U2JDK2</accession>
<dbReference type="RefSeq" id="WP_109403311.1">
    <property type="nucleotide sequence ID" value="NZ_QFFG01000001.1"/>
</dbReference>
<dbReference type="NCBIfam" id="TIGR04183">
    <property type="entry name" value="Por_Secre_tail"/>
    <property type="match status" value="1"/>
</dbReference>
<evidence type="ECO:0000313" key="5">
    <source>
        <dbReference type="Proteomes" id="UP000245670"/>
    </source>
</evidence>
<comment type="caution">
    <text evidence="4">The sequence shown here is derived from an EMBL/GenBank/DDBJ whole genome shotgun (WGS) entry which is preliminary data.</text>
</comment>
<dbReference type="AlphaFoldDB" id="A0A2U2JDK2"/>
<dbReference type="OrthoDB" id="1449234at2"/>
<gene>
    <name evidence="4" type="ORF">DIS07_00765</name>
</gene>
<keyword evidence="1 2" id="KW-0732">Signal</keyword>
<name>A0A2U2JDK2_9FLAO</name>
<evidence type="ECO:0000313" key="4">
    <source>
        <dbReference type="EMBL" id="PWG06395.1"/>
    </source>
</evidence>
<feature type="domain" description="Secretion system C-terminal sorting" evidence="3">
    <location>
        <begin position="31"/>
        <end position="105"/>
    </location>
</feature>
<organism evidence="4 5">
    <name type="scientific">Polaribacter aquimarinus</name>
    <dbReference type="NCBI Taxonomy" id="2100726"/>
    <lineage>
        <taxon>Bacteria</taxon>
        <taxon>Pseudomonadati</taxon>
        <taxon>Bacteroidota</taxon>
        <taxon>Flavobacteriia</taxon>
        <taxon>Flavobacteriales</taxon>
        <taxon>Flavobacteriaceae</taxon>
    </lineage>
</organism>
<dbReference type="EMBL" id="QFFG01000001">
    <property type="protein sequence ID" value="PWG06395.1"/>
    <property type="molecule type" value="Genomic_DNA"/>
</dbReference>
<dbReference type="InterPro" id="IPR026444">
    <property type="entry name" value="Secre_tail"/>
</dbReference>
<evidence type="ECO:0000256" key="1">
    <source>
        <dbReference type="ARBA" id="ARBA00022729"/>
    </source>
</evidence>
<feature type="chain" id="PRO_5015532371" evidence="2">
    <location>
        <begin position="20"/>
        <end position="106"/>
    </location>
</feature>
<dbReference type="Pfam" id="PF18962">
    <property type="entry name" value="Por_Secre_tail"/>
    <property type="match status" value="1"/>
</dbReference>